<organism evidence="1">
    <name type="scientific">Leptolyngbya boryana CZ1</name>
    <dbReference type="NCBI Taxonomy" id="3060204"/>
    <lineage>
        <taxon>Bacteria</taxon>
        <taxon>Bacillati</taxon>
        <taxon>Cyanobacteriota</taxon>
        <taxon>Cyanophyceae</taxon>
        <taxon>Leptolyngbyales</taxon>
        <taxon>Leptolyngbyaceae</taxon>
        <taxon>Leptolyngbya group</taxon>
        <taxon>Leptolyngbya</taxon>
    </lineage>
</organism>
<dbReference type="AlphaFoldDB" id="A0AA96WUT0"/>
<gene>
    <name evidence="1" type="ORF">Q2T42_22565</name>
</gene>
<protein>
    <submittedName>
        <fullName evidence="1">Uncharacterized protein</fullName>
    </submittedName>
</protein>
<dbReference type="RefSeq" id="WP_316426621.1">
    <property type="nucleotide sequence ID" value="NZ_CP130144.1"/>
</dbReference>
<proteinExistence type="predicted"/>
<reference evidence="1" key="2">
    <citation type="submission" date="2023-07" db="EMBL/GenBank/DDBJ databases">
        <authorList>
            <person name="Bai X.-H."/>
            <person name="Wang H.-H."/>
            <person name="Wang J."/>
            <person name="Ma M.-Y."/>
            <person name="Hu H.-H."/>
            <person name="Song Z.-L."/>
            <person name="Ma H.-G."/>
            <person name="Fan Y."/>
            <person name="Du C.-Y."/>
            <person name="Xu J.-C."/>
        </authorList>
    </citation>
    <scope>NUCLEOTIDE SEQUENCE</scope>
    <source>
        <strain evidence="1">CZ1</strain>
    </source>
</reference>
<name>A0AA96WUT0_LEPBY</name>
<reference evidence="1" key="1">
    <citation type="journal article" date="2023" name="Plants (Basel)">
        <title>Genomic Analysis of Leptolyngbya boryana CZ1 Reveals Efficient Carbon Fixation Modules.</title>
        <authorList>
            <person name="Bai X."/>
            <person name="Wang H."/>
            <person name="Cheng W."/>
            <person name="Wang J."/>
            <person name="Ma M."/>
            <person name="Hu H."/>
            <person name="Song Z."/>
            <person name="Ma H."/>
            <person name="Fan Y."/>
            <person name="Du C."/>
            <person name="Xu J."/>
        </authorList>
    </citation>
    <scope>NUCLEOTIDE SEQUENCE</scope>
    <source>
        <strain evidence="1">CZ1</strain>
    </source>
</reference>
<dbReference type="EMBL" id="CP130144">
    <property type="protein sequence ID" value="WNZ44584.1"/>
    <property type="molecule type" value="Genomic_DNA"/>
</dbReference>
<evidence type="ECO:0000313" key="1">
    <source>
        <dbReference type="EMBL" id="WNZ44584.1"/>
    </source>
</evidence>
<sequence length="141" mass="16226">MTTQRVTIDLPEAVFRQLVRIAEATQQPVEKLVAQSVLSNLPPSVENAAPELQRELIRMQVLSTEELLEIARSHNEPAQQARHTELLTKNEMQSLSLQEQQELSTLRESADRLMLLKAYAWSILRWRGQRIPPLEELPLPR</sequence>
<accession>A0AA96WUT0</accession>